<evidence type="ECO:0000256" key="4">
    <source>
        <dbReference type="ARBA" id="ARBA00022764"/>
    </source>
</evidence>
<dbReference type="GO" id="GO:0016491">
    <property type="term" value="F:oxidoreductase activity"/>
    <property type="evidence" value="ECO:0007669"/>
    <property type="project" value="InterPro"/>
</dbReference>
<dbReference type="RefSeq" id="WP_011508408.1">
    <property type="nucleotide sequence ID" value="NC_007963.1"/>
</dbReference>
<dbReference type="PANTHER" id="PTHR35891">
    <property type="entry name" value="THIOL:DISULFIDE INTERCHANGE PROTEIN DSBA"/>
    <property type="match status" value="1"/>
</dbReference>
<dbReference type="OrthoDB" id="9784896at2"/>
<dbReference type="InterPro" id="IPR036249">
    <property type="entry name" value="Thioredoxin-like_sf"/>
</dbReference>
<dbReference type="InterPro" id="IPR023205">
    <property type="entry name" value="DsbA/DsbL"/>
</dbReference>
<comment type="subcellular location">
    <subcellularLocation>
        <location evidence="1 7">Periplasm</location>
    </subcellularLocation>
</comment>
<name>Q1QSU6_CHRI1</name>
<evidence type="ECO:0000256" key="2">
    <source>
        <dbReference type="ARBA" id="ARBA00005791"/>
    </source>
</evidence>
<keyword evidence="5 7" id="KW-1015">Disulfide bond</keyword>
<keyword evidence="4 7" id="KW-0574">Periplasm</keyword>
<evidence type="ECO:0000256" key="6">
    <source>
        <dbReference type="ARBA" id="ARBA00023284"/>
    </source>
</evidence>
<dbReference type="InterPro" id="IPR050824">
    <property type="entry name" value="Thiol_disulfide_DsbA"/>
</dbReference>
<dbReference type="PROSITE" id="PS51352">
    <property type="entry name" value="THIOREDOXIN_2"/>
    <property type="match status" value="1"/>
</dbReference>
<reference evidence="11 12" key="1">
    <citation type="journal article" date="2011" name="Stand. Genomic Sci.">
        <title>Complete genome sequence of the halophilic and highly halotolerant Chromohalobacter salexigens type strain (1H11(T)).</title>
        <authorList>
            <person name="Copeland A."/>
            <person name="O'Connor K."/>
            <person name="Lucas S."/>
            <person name="Lapidus A."/>
            <person name="Berry K.W."/>
            <person name="Detter J.C."/>
            <person name="Del Rio T.G."/>
            <person name="Hammon N."/>
            <person name="Dalin E."/>
            <person name="Tice H."/>
            <person name="Pitluck S."/>
            <person name="Bruce D."/>
            <person name="Goodwin L."/>
            <person name="Han C."/>
            <person name="Tapia R."/>
            <person name="Saunders E."/>
            <person name="Schmutz J."/>
            <person name="Brettin T."/>
            <person name="Larimer F."/>
            <person name="Land M."/>
            <person name="Hauser L."/>
            <person name="Vargas C."/>
            <person name="Nieto J.J."/>
            <person name="Kyrpides N.C."/>
            <person name="Ivanova N."/>
            <person name="Goker M."/>
            <person name="Klenk H.P."/>
            <person name="Csonka L.N."/>
            <person name="Woyke T."/>
        </authorList>
    </citation>
    <scope>NUCLEOTIDE SEQUENCE [LARGE SCALE GENOMIC DNA]</scope>
    <source>
        <strain evidence="12">ATCC BAA-138 / DSM 3043 / CIP 106854 / NCIMB 13768 / 1H11</strain>
    </source>
</reference>
<accession>Q1QSU6</accession>
<keyword evidence="3 9" id="KW-0732">Signal</keyword>
<dbReference type="AlphaFoldDB" id="Q1QSU6"/>
<feature type="signal peptide" evidence="9">
    <location>
        <begin position="1"/>
        <end position="20"/>
    </location>
</feature>
<evidence type="ECO:0000256" key="7">
    <source>
        <dbReference type="PIRNR" id="PIRNR001488"/>
    </source>
</evidence>
<dbReference type="InterPro" id="IPR001853">
    <property type="entry name" value="DSBA-like_thioredoxin_dom"/>
</dbReference>
<evidence type="ECO:0000256" key="8">
    <source>
        <dbReference type="PIRSR" id="PIRSR001488-1"/>
    </source>
</evidence>
<keyword evidence="12" id="KW-1185">Reference proteome</keyword>
<dbReference type="Gene3D" id="3.40.30.10">
    <property type="entry name" value="Glutaredoxin"/>
    <property type="match status" value="1"/>
</dbReference>
<dbReference type="Pfam" id="PF01323">
    <property type="entry name" value="DSBA"/>
    <property type="match status" value="1"/>
</dbReference>
<comment type="similarity">
    <text evidence="2">Belongs to the thioredoxin family. DsbA subfamily.</text>
</comment>
<evidence type="ECO:0000256" key="1">
    <source>
        <dbReference type="ARBA" id="ARBA00004418"/>
    </source>
</evidence>
<evidence type="ECO:0000256" key="5">
    <source>
        <dbReference type="ARBA" id="ARBA00023157"/>
    </source>
</evidence>
<proteinExistence type="inferred from homology"/>
<dbReference type="Proteomes" id="UP000000239">
    <property type="component" value="Chromosome"/>
</dbReference>
<dbReference type="SUPFAM" id="SSF52833">
    <property type="entry name" value="Thioredoxin-like"/>
    <property type="match status" value="1"/>
</dbReference>
<gene>
    <name evidence="11" type="ordered locus">Csal_3118</name>
</gene>
<keyword evidence="6" id="KW-0676">Redox-active center</keyword>
<evidence type="ECO:0000259" key="10">
    <source>
        <dbReference type="PROSITE" id="PS51352"/>
    </source>
</evidence>
<dbReference type="eggNOG" id="COG1651">
    <property type="taxonomic scope" value="Bacteria"/>
</dbReference>
<protein>
    <recommendedName>
        <fullName evidence="7">Thiol:disulfide interchange protein</fullName>
    </recommendedName>
</protein>
<organism evidence="11 12">
    <name type="scientific">Chromohalobacter israelensis (strain ATCC BAA-138 / DSM 3043 / CIP 106854 / NCIMB 13768 / 1H11)</name>
    <name type="common">Chromohalobacter salexigens</name>
    <dbReference type="NCBI Taxonomy" id="290398"/>
    <lineage>
        <taxon>Bacteria</taxon>
        <taxon>Pseudomonadati</taxon>
        <taxon>Pseudomonadota</taxon>
        <taxon>Gammaproteobacteria</taxon>
        <taxon>Oceanospirillales</taxon>
        <taxon>Halomonadaceae</taxon>
        <taxon>Chromohalobacter</taxon>
    </lineage>
</organism>
<evidence type="ECO:0000256" key="3">
    <source>
        <dbReference type="ARBA" id="ARBA00022729"/>
    </source>
</evidence>
<feature type="chain" id="PRO_5004196388" description="Thiol:disulfide interchange protein" evidence="9">
    <location>
        <begin position="21"/>
        <end position="210"/>
    </location>
</feature>
<evidence type="ECO:0000256" key="9">
    <source>
        <dbReference type="SAM" id="SignalP"/>
    </source>
</evidence>
<dbReference type="EMBL" id="CP000285">
    <property type="protein sequence ID" value="ABE60462.1"/>
    <property type="molecule type" value="Genomic_DNA"/>
</dbReference>
<dbReference type="HOGENOM" id="CLU_088255_1_0_6"/>
<feature type="domain" description="Thioredoxin" evidence="10">
    <location>
        <begin position="8"/>
        <end position="152"/>
    </location>
</feature>
<dbReference type="CDD" id="cd03019">
    <property type="entry name" value="DsbA_DsbA"/>
    <property type="match status" value="1"/>
</dbReference>
<dbReference type="PIRSF" id="PIRSF001488">
    <property type="entry name" value="Tdi_protein"/>
    <property type="match status" value="1"/>
</dbReference>
<evidence type="ECO:0000313" key="11">
    <source>
        <dbReference type="EMBL" id="ABE60462.1"/>
    </source>
</evidence>
<feature type="disulfide bond" description="Redox-active" evidence="8">
    <location>
        <begin position="55"/>
        <end position="58"/>
    </location>
</feature>
<dbReference type="PANTHER" id="PTHR35891:SF2">
    <property type="entry name" value="THIOL:DISULFIDE INTERCHANGE PROTEIN DSBA"/>
    <property type="match status" value="1"/>
</dbReference>
<dbReference type="GO" id="GO:0042597">
    <property type="term" value="C:periplasmic space"/>
    <property type="evidence" value="ECO:0007669"/>
    <property type="project" value="UniProtKB-SubCell"/>
</dbReference>
<dbReference type="KEGG" id="csa:Csal_3118"/>
<sequence length="210" mass="23220">MLKSLLVLVTGMSLSTLVMAAEPVAGEDYTVLDEPVKTEVPEGKIEVNEVFWYGCPHCYALEAPLNAWVDELPDDVAFQRIPATMGETWTKHARAFYAAKELGIQEDMHSDFFDAIHEQGQRLTEPDDIAEFFTQYGVSKDEALEALDSFGVKSQLNQASAKMRGYQIMGVPALVVDGRYVITPSSAGALDNMPKIADALIDKVRSERDE</sequence>
<dbReference type="InterPro" id="IPR013766">
    <property type="entry name" value="Thioredoxin_domain"/>
</dbReference>
<evidence type="ECO:0000313" key="12">
    <source>
        <dbReference type="Proteomes" id="UP000000239"/>
    </source>
</evidence>
<dbReference type="GeneID" id="95335813"/>
<dbReference type="STRING" id="290398.Csal_3118"/>